<protein>
    <submittedName>
        <fullName evidence="1">SitI3 family protein</fullName>
    </submittedName>
</protein>
<dbReference type="EMBL" id="JBHTMP010000030">
    <property type="protein sequence ID" value="MFD1323289.1"/>
    <property type="molecule type" value="Genomic_DNA"/>
</dbReference>
<name>A0ABW3YFP3_9ACTN</name>
<reference evidence="2" key="1">
    <citation type="journal article" date="2019" name="Int. J. Syst. Evol. Microbiol.">
        <title>The Global Catalogue of Microorganisms (GCM) 10K type strain sequencing project: providing services to taxonomists for standard genome sequencing and annotation.</title>
        <authorList>
            <consortium name="The Broad Institute Genomics Platform"/>
            <consortium name="The Broad Institute Genome Sequencing Center for Infectious Disease"/>
            <person name="Wu L."/>
            <person name="Ma J."/>
        </authorList>
    </citation>
    <scope>NUCLEOTIDE SEQUENCE [LARGE SCALE GENOMIC DNA]</scope>
    <source>
        <strain evidence="2">JCM 31037</strain>
    </source>
</reference>
<dbReference type="Proteomes" id="UP001597260">
    <property type="component" value="Unassembled WGS sequence"/>
</dbReference>
<evidence type="ECO:0000313" key="2">
    <source>
        <dbReference type="Proteomes" id="UP001597260"/>
    </source>
</evidence>
<dbReference type="RefSeq" id="WP_377572441.1">
    <property type="nucleotide sequence ID" value="NZ_JBHTMP010000030.1"/>
</dbReference>
<keyword evidence="2" id="KW-1185">Reference proteome</keyword>
<organism evidence="1 2">
    <name type="scientific">Micromonospora sonneratiae</name>
    <dbReference type="NCBI Taxonomy" id="1184706"/>
    <lineage>
        <taxon>Bacteria</taxon>
        <taxon>Bacillati</taxon>
        <taxon>Actinomycetota</taxon>
        <taxon>Actinomycetes</taxon>
        <taxon>Micromonosporales</taxon>
        <taxon>Micromonosporaceae</taxon>
        <taxon>Micromonospora</taxon>
    </lineage>
</organism>
<evidence type="ECO:0000313" key="1">
    <source>
        <dbReference type="EMBL" id="MFD1323289.1"/>
    </source>
</evidence>
<accession>A0ABW3YFP3</accession>
<gene>
    <name evidence="1" type="ORF">ACFQ4H_19570</name>
</gene>
<dbReference type="NCBIfam" id="NF040657">
    <property type="entry name" value="immun_SitI3"/>
    <property type="match status" value="1"/>
</dbReference>
<proteinExistence type="predicted"/>
<sequence>MSIDYRLTLAGSAPLEEVAELAGSDFVERGTLTGRRMLSADLFESCGYVVDITAGSDGYYDAEGDGGSLWVWEPERYVDIDFHMRKDALAEMGTPNMLMAVARILAGSAEDAALVLNGNWLLLSRVGGILRKHNVADWYDEEYDKILGPVSPV</sequence>
<comment type="caution">
    <text evidence="1">The sequence shown here is derived from an EMBL/GenBank/DDBJ whole genome shotgun (WGS) entry which is preliminary data.</text>
</comment>
<dbReference type="InterPro" id="IPR049799">
    <property type="entry name" value="SitI3-like"/>
</dbReference>